<dbReference type="GO" id="GO:0030295">
    <property type="term" value="F:protein kinase activator activity"/>
    <property type="evidence" value="ECO:0007669"/>
    <property type="project" value="TreeGrafter"/>
</dbReference>
<dbReference type="GO" id="GO:0070062">
    <property type="term" value="C:extracellular exosome"/>
    <property type="evidence" value="ECO:0007669"/>
    <property type="project" value="TreeGrafter"/>
</dbReference>
<dbReference type="GO" id="GO:0004930">
    <property type="term" value="F:G protein-coupled receptor activity"/>
    <property type="evidence" value="ECO:0007669"/>
    <property type="project" value="InterPro"/>
</dbReference>
<feature type="domain" description="G-protein coupled receptors family 3 profile" evidence="9">
    <location>
        <begin position="73"/>
        <end position="321"/>
    </location>
</feature>
<feature type="compositionally biased region" description="Basic and acidic residues" evidence="6">
    <location>
        <begin position="361"/>
        <end position="377"/>
    </location>
</feature>
<keyword evidence="4 7" id="KW-1133">Transmembrane helix</keyword>
<dbReference type="PANTHER" id="PTHR14511:SF7">
    <property type="entry name" value="RETINOIC ACID-INDUCED PROTEIN 3"/>
    <property type="match status" value="1"/>
</dbReference>
<keyword evidence="3 7" id="KW-0812">Transmembrane</keyword>
<feature type="transmembrane region" description="Helical" evidence="7">
    <location>
        <begin position="188"/>
        <end position="211"/>
    </location>
</feature>
<dbReference type="InterPro" id="IPR017978">
    <property type="entry name" value="GPCR_3_C"/>
</dbReference>
<evidence type="ECO:0000256" key="5">
    <source>
        <dbReference type="ARBA" id="ARBA00023136"/>
    </source>
</evidence>
<feature type="transmembrane region" description="Helical" evidence="7">
    <location>
        <begin position="223"/>
        <end position="245"/>
    </location>
</feature>
<dbReference type="AlphaFoldDB" id="A0A6G1QDN1"/>
<feature type="transmembrane region" description="Helical" evidence="7">
    <location>
        <begin position="155"/>
        <end position="176"/>
    </location>
</feature>
<gene>
    <name evidence="10" type="ORF">EXN66_Car016221</name>
</gene>
<evidence type="ECO:0000256" key="4">
    <source>
        <dbReference type="ARBA" id="ARBA00022989"/>
    </source>
</evidence>
<comment type="subcellular location">
    <subcellularLocation>
        <location evidence="1">Membrane</location>
        <topology evidence="1">Multi-pass membrane protein</topology>
    </subcellularLocation>
</comment>
<evidence type="ECO:0000256" key="8">
    <source>
        <dbReference type="SAM" id="SignalP"/>
    </source>
</evidence>
<accession>A0A6G1QDN1</accession>
<evidence type="ECO:0000256" key="6">
    <source>
        <dbReference type="SAM" id="MobiDB-lite"/>
    </source>
</evidence>
<sequence length="429" mass="47601">MAFLSQEHTALFPLLLVFYVPLTCLCQSTNSSSASPTTNTSTTSPAASNDFSLNGVPGCGQGLNAIYRYLCDRRAAWGIIVETLATSGFLFSMFLLFGLVFWVLCFCASLRQQRSRIGGPVASMTLFLFATAGIFAITFSFIIRLTPQTCPTRIFLFNVLFSLAYSCLLARSLALLGFEAIQGWGEPAAALGLFTVQVIISTEWLIVVLVRDKNPCYYSQEEFAMLQIYVLCLLAISLILSLHLLCRSCSTYSYDYTGPTNQLGRVQATMLFITLLLSASIWVVWITMFTKGNPKLGHQPQWDDPVLSIALVANGWVLLMGHGLSQFAFLCRGGGKSKNVPLSFVGWTSPNADIPGLASQKEGKENGSFESDGENRKGERRGRRHDPSLRSPYESEFSMTDIDHDKDFTIPRPQTTNYSEPYDEYYEQD</sequence>
<organism evidence="10 11">
    <name type="scientific">Channa argus</name>
    <name type="common">Northern snakehead</name>
    <name type="synonym">Ophicephalus argus</name>
    <dbReference type="NCBI Taxonomy" id="215402"/>
    <lineage>
        <taxon>Eukaryota</taxon>
        <taxon>Metazoa</taxon>
        <taxon>Chordata</taxon>
        <taxon>Craniata</taxon>
        <taxon>Vertebrata</taxon>
        <taxon>Euteleostomi</taxon>
        <taxon>Actinopterygii</taxon>
        <taxon>Neopterygii</taxon>
        <taxon>Teleostei</taxon>
        <taxon>Neoteleostei</taxon>
        <taxon>Acanthomorphata</taxon>
        <taxon>Anabantaria</taxon>
        <taxon>Anabantiformes</taxon>
        <taxon>Channoidei</taxon>
        <taxon>Channidae</taxon>
        <taxon>Channa</taxon>
    </lineage>
</organism>
<feature type="transmembrane region" description="Helical" evidence="7">
    <location>
        <begin position="266"/>
        <end position="286"/>
    </location>
</feature>
<dbReference type="GO" id="GO:0043235">
    <property type="term" value="C:receptor complex"/>
    <property type="evidence" value="ECO:0007669"/>
    <property type="project" value="TreeGrafter"/>
</dbReference>
<evidence type="ECO:0000313" key="11">
    <source>
        <dbReference type="Proteomes" id="UP000503349"/>
    </source>
</evidence>
<feature type="transmembrane region" description="Helical" evidence="7">
    <location>
        <begin position="306"/>
        <end position="330"/>
    </location>
</feature>
<reference evidence="10 11" key="1">
    <citation type="submission" date="2019-02" db="EMBL/GenBank/DDBJ databases">
        <title>Opniocepnalus argus genome.</title>
        <authorList>
            <person name="Zhou C."/>
            <person name="Xiao S."/>
        </authorList>
    </citation>
    <scope>NUCLEOTIDE SEQUENCE [LARGE SCALE GENOMIC DNA]</scope>
    <source>
        <strain evidence="10">OARG1902GOOAL</strain>
        <tissue evidence="10">Muscle</tissue>
    </source>
</reference>
<evidence type="ECO:0000256" key="3">
    <source>
        <dbReference type="ARBA" id="ARBA00022692"/>
    </source>
</evidence>
<evidence type="ECO:0000256" key="7">
    <source>
        <dbReference type="SAM" id="Phobius"/>
    </source>
</evidence>
<dbReference type="InterPro" id="IPR051753">
    <property type="entry name" value="RA-inducible_GPCR3"/>
</dbReference>
<feature type="transmembrane region" description="Helical" evidence="7">
    <location>
        <begin position="89"/>
        <end position="109"/>
    </location>
</feature>
<reference evidence="11" key="2">
    <citation type="submission" date="2019-02" db="EMBL/GenBank/DDBJ databases">
        <title>Opniocepnalus argus Var Kimnra genome.</title>
        <authorList>
            <person name="Zhou C."/>
            <person name="Xiao S."/>
        </authorList>
    </citation>
    <scope>NUCLEOTIDE SEQUENCE [LARGE SCALE GENOMIC DNA]</scope>
</reference>
<comment type="similarity">
    <text evidence="2">Belongs to the G-protein coupled receptor 3 family.</text>
</comment>
<dbReference type="Proteomes" id="UP000503349">
    <property type="component" value="Chromosome 15"/>
</dbReference>
<evidence type="ECO:0000256" key="2">
    <source>
        <dbReference type="ARBA" id="ARBA00007242"/>
    </source>
</evidence>
<dbReference type="EMBL" id="CM015726">
    <property type="protein sequence ID" value="KAF3700534.1"/>
    <property type="molecule type" value="Genomic_DNA"/>
</dbReference>
<name>A0A6G1QDN1_CHAAH</name>
<evidence type="ECO:0000259" key="9">
    <source>
        <dbReference type="Pfam" id="PF00003"/>
    </source>
</evidence>
<evidence type="ECO:0000313" key="10">
    <source>
        <dbReference type="EMBL" id="KAF3700534.1"/>
    </source>
</evidence>
<dbReference type="OrthoDB" id="8701926at2759"/>
<feature type="chain" id="PRO_5026226326" evidence="8">
    <location>
        <begin position="27"/>
        <end position="429"/>
    </location>
</feature>
<dbReference type="PANTHER" id="PTHR14511">
    <property type="entry name" value="G PROTEIN COUPLED RECEPTOR, CLASS C, GROUP 5"/>
    <property type="match status" value="1"/>
</dbReference>
<feature type="signal peptide" evidence="8">
    <location>
        <begin position="1"/>
        <end position="26"/>
    </location>
</feature>
<keyword evidence="5 7" id="KW-0472">Membrane</keyword>
<proteinExistence type="inferred from homology"/>
<keyword evidence="8" id="KW-0732">Signal</keyword>
<dbReference type="Pfam" id="PF00003">
    <property type="entry name" value="7tm_3"/>
    <property type="match status" value="1"/>
</dbReference>
<dbReference type="GO" id="GO:0005886">
    <property type="term" value="C:plasma membrane"/>
    <property type="evidence" value="ECO:0007669"/>
    <property type="project" value="TreeGrafter"/>
</dbReference>
<feature type="region of interest" description="Disordered" evidence="6">
    <location>
        <begin position="355"/>
        <end position="429"/>
    </location>
</feature>
<protein>
    <submittedName>
        <fullName evidence="10">Retinoic acid-induced protein 3</fullName>
    </submittedName>
</protein>
<evidence type="ECO:0000256" key="1">
    <source>
        <dbReference type="ARBA" id="ARBA00004141"/>
    </source>
</evidence>
<keyword evidence="11" id="KW-1185">Reference proteome</keyword>
<feature type="transmembrane region" description="Helical" evidence="7">
    <location>
        <begin position="121"/>
        <end position="143"/>
    </location>
</feature>